<name>A0A239LM66_9BURK</name>
<comment type="similarity">
    <text evidence="1">Belongs to the ABC transporter superfamily.</text>
</comment>
<evidence type="ECO:0000256" key="2">
    <source>
        <dbReference type="ARBA" id="ARBA00022448"/>
    </source>
</evidence>
<dbReference type="PANTHER" id="PTHR43820">
    <property type="entry name" value="HIGH-AFFINITY BRANCHED-CHAIN AMINO ACID TRANSPORT ATP-BINDING PROTEIN LIVF"/>
    <property type="match status" value="1"/>
</dbReference>
<evidence type="ECO:0000256" key="6">
    <source>
        <dbReference type="ARBA" id="ARBA00022970"/>
    </source>
</evidence>
<keyword evidence="3" id="KW-1003">Cell membrane</keyword>
<keyword evidence="4" id="KW-0547">Nucleotide-binding</keyword>
<dbReference type="Gene3D" id="3.40.50.300">
    <property type="entry name" value="P-loop containing nucleotide triphosphate hydrolases"/>
    <property type="match status" value="1"/>
</dbReference>
<dbReference type="InterPro" id="IPR027417">
    <property type="entry name" value="P-loop_NTPase"/>
</dbReference>
<evidence type="ECO:0000256" key="4">
    <source>
        <dbReference type="ARBA" id="ARBA00022741"/>
    </source>
</evidence>
<dbReference type="GO" id="GO:0016887">
    <property type="term" value="F:ATP hydrolysis activity"/>
    <property type="evidence" value="ECO:0007669"/>
    <property type="project" value="InterPro"/>
</dbReference>
<dbReference type="AlphaFoldDB" id="A0A239LM66"/>
<gene>
    <name evidence="8" type="ORF">SAMN06265795_12415</name>
</gene>
<accession>A0A239LM66</accession>
<dbReference type="CDD" id="cd03224">
    <property type="entry name" value="ABC_TM1139_LivF_branched"/>
    <property type="match status" value="1"/>
</dbReference>
<keyword evidence="2" id="KW-0813">Transport</keyword>
<dbReference type="InterPro" id="IPR052156">
    <property type="entry name" value="BCAA_Transport_ATP-bd_LivF"/>
</dbReference>
<dbReference type="SUPFAM" id="SSF52540">
    <property type="entry name" value="P-loop containing nucleoside triphosphate hydrolases"/>
    <property type="match status" value="1"/>
</dbReference>
<keyword evidence="6" id="KW-0029">Amino-acid transport</keyword>
<reference evidence="8 9" key="1">
    <citation type="submission" date="2017-06" db="EMBL/GenBank/DDBJ databases">
        <authorList>
            <person name="Kim H.J."/>
            <person name="Triplett B.A."/>
        </authorList>
    </citation>
    <scope>NUCLEOTIDE SEQUENCE [LARGE SCALE GENOMIC DNA]</scope>
    <source>
        <strain evidence="8 9">U15</strain>
    </source>
</reference>
<dbReference type="GO" id="GO:0015807">
    <property type="term" value="P:L-amino acid transport"/>
    <property type="evidence" value="ECO:0007669"/>
    <property type="project" value="TreeGrafter"/>
</dbReference>
<keyword evidence="9" id="KW-1185">Reference proteome</keyword>
<evidence type="ECO:0000313" key="9">
    <source>
        <dbReference type="Proteomes" id="UP000198284"/>
    </source>
</evidence>
<dbReference type="SMART" id="SM00382">
    <property type="entry name" value="AAA"/>
    <property type="match status" value="1"/>
</dbReference>
<dbReference type="InterPro" id="IPR003593">
    <property type="entry name" value="AAA+_ATPase"/>
</dbReference>
<evidence type="ECO:0000256" key="3">
    <source>
        <dbReference type="ARBA" id="ARBA00022475"/>
    </source>
</evidence>
<dbReference type="EMBL" id="FZOT01000024">
    <property type="protein sequence ID" value="SNT30968.1"/>
    <property type="molecule type" value="Genomic_DNA"/>
</dbReference>
<evidence type="ECO:0000313" key="8">
    <source>
        <dbReference type="EMBL" id="SNT30968.1"/>
    </source>
</evidence>
<keyword evidence="3" id="KW-0472">Membrane</keyword>
<evidence type="ECO:0000259" key="7">
    <source>
        <dbReference type="PROSITE" id="PS50893"/>
    </source>
</evidence>
<sequence length="244" mass="27015">MPERLLSLDKVTAGYAQDIDVLRDVSLDVHAGEVSGLIGLNGAGKSTVVKTICGFLAPKEGSVRFRGEDISGLPPHTLIDHGICCIPQESSLFPYLTVEENLLLPLQGRARQYGAVLRQRYEQALDEFPTVREKRKAQAGDLSGGQQKQVEFAKAWLQQPMLCLIDEPSIGLSPLLAESVFTWIEKFAQSGMGILLIDHNVRRVVRMSDRVHVLSLGRITAAGQRKDFEGDLHEQVKQWLGLNF</sequence>
<dbReference type="PANTHER" id="PTHR43820:SF4">
    <property type="entry name" value="HIGH-AFFINITY BRANCHED-CHAIN AMINO ACID TRANSPORT ATP-BINDING PROTEIN LIVF"/>
    <property type="match status" value="1"/>
</dbReference>
<dbReference type="GO" id="GO:0005524">
    <property type="term" value="F:ATP binding"/>
    <property type="evidence" value="ECO:0007669"/>
    <property type="project" value="UniProtKB-KW"/>
</dbReference>
<dbReference type="Proteomes" id="UP000198284">
    <property type="component" value="Unassembled WGS sequence"/>
</dbReference>
<keyword evidence="5 8" id="KW-0067">ATP-binding</keyword>
<dbReference type="RefSeq" id="WP_176442604.1">
    <property type="nucleotide sequence ID" value="NZ_FZOT01000024.1"/>
</dbReference>
<dbReference type="Pfam" id="PF00005">
    <property type="entry name" value="ABC_tran"/>
    <property type="match status" value="1"/>
</dbReference>
<protein>
    <submittedName>
        <fullName evidence="8">Amino acid/amide ABC transporter ATP-binding protein 2, HAAT family</fullName>
    </submittedName>
</protein>
<dbReference type="InterPro" id="IPR003439">
    <property type="entry name" value="ABC_transporter-like_ATP-bd"/>
</dbReference>
<dbReference type="GO" id="GO:0015658">
    <property type="term" value="F:branched-chain amino acid transmembrane transporter activity"/>
    <property type="evidence" value="ECO:0007669"/>
    <property type="project" value="TreeGrafter"/>
</dbReference>
<proteinExistence type="inferred from homology"/>
<feature type="domain" description="ABC transporter" evidence="7">
    <location>
        <begin position="6"/>
        <end position="241"/>
    </location>
</feature>
<evidence type="ECO:0000256" key="5">
    <source>
        <dbReference type="ARBA" id="ARBA00022840"/>
    </source>
</evidence>
<evidence type="ECO:0000256" key="1">
    <source>
        <dbReference type="ARBA" id="ARBA00005417"/>
    </source>
</evidence>
<organism evidence="8 9">
    <name type="scientific">Noviherbaspirillum humi</name>
    <dbReference type="NCBI Taxonomy" id="1688639"/>
    <lineage>
        <taxon>Bacteria</taxon>
        <taxon>Pseudomonadati</taxon>
        <taxon>Pseudomonadota</taxon>
        <taxon>Betaproteobacteria</taxon>
        <taxon>Burkholderiales</taxon>
        <taxon>Oxalobacteraceae</taxon>
        <taxon>Noviherbaspirillum</taxon>
    </lineage>
</organism>
<dbReference type="PROSITE" id="PS50893">
    <property type="entry name" value="ABC_TRANSPORTER_2"/>
    <property type="match status" value="1"/>
</dbReference>